<evidence type="ECO:0000256" key="1">
    <source>
        <dbReference type="SAM" id="MobiDB-lite"/>
    </source>
</evidence>
<evidence type="ECO:0000313" key="2">
    <source>
        <dbReference type="EMBL" id="MBW0493302.1"/>
    </source>
</evidence>
<gene>
    <name evidence="2" type="ORF">O181_033017</name>
</gene>
<sequence length="149" mass="16737">MVTSLLDHRKVIIQPMKDGNGERTFELGLIGTMSCHSWYSSTKTKPSESPIPHLTCEKTMQQPTPGLSSTQWLEDLFHSKQKPIPFFILPFKLSEMTLTLFVETSQHIEPPLHTPTPPIPGLSKYPASQEPLTENDSTHESEPEVALTQ</sequence>
<accession>A0A9Q3H6S2</accession>
<dbReference type="AlphaFoldDB" id="A0A9Q3H6S2"/>
<dbReference type="EMBL" id="AVOT02012006">
    <property type="protein sequence ID" value="MBW0493302.1"/>
    <property type="molecule type" value="Genomic_DNA"/>
</dbReference>
<comment type="caution">
    <text evidence="2">The sequence shown here is derived from an EMBL/GenBank/DDBJ whole genome shotgun (WGS) entry which is preliminary data.</text>
</comment>
<proteinExistence type="predicted"/>
<evidence type="ECO:0000313" key="3">
    <source>
        <dbReference type="Proteomes" id="UP000765509"/>
    </source>
</evidence>
<dbReference type="Proteomes" id="UP000765509">
    <property type="component" value="Unassembled WGS sequence"/>
</dbReference>
<keyword evidence="3" id="KW-1185">Reference proteome</keyword>
<organism evidence="2 3">
    <name type="scientific">Austropuccinia psidii MF-1</name>
    <dbReference type="NCBI Taxonomy" id="1389203"/>
    <lineage>
        <taxon>Eukaryota</taxon>
        <taxon>Fungi</taxon>
        <taxon>Dikarya</taxon>
        <taxon>Basidiomycota</taxon>
        <taxon>Pucciniomycotina</taxon>
        <taxon>Pucciniomycetes</taxon>
        <taxon>Pucciniales</taxon>
        <taxon>Sphaerophragmiaceae</taxon>
        <taxon>Austropuccinia</taxon>
    </lineage>
</organism>
<protein>
    <submittedName>
        <fullName evidence="2">Uncharacterized protein</fullName>
    </submittedName>
</protein>
<reference evidence="2" key="1">
    <citation type="submission" date="2021-03" db="EMBL/GenBank/DDBJ databases">
        <title>Draft genome sequence of rust myrtle Austropuccinia psidii MF-1, a brazilian biotype.</title>
        <authorList>
            <person name="Quecine M.C."/>
            <person name="Pachon D.M.R."/>
            <person name="Bonatelli M.L."/>
            <person name="Correr F.H."/>
            <person name="Franceschini L.M."/>
            <person name="Leite T.F."/>
            <person name="Margarido G.R.A."/>
            <person name="Almeida C.A."/>
            <person name="Ferrarezi J.A."/>
            <person name="Labate C.A."/>
        </authorList>
    </citation>
    <scope>NUCLEOTIDE SEQUENCE</scope>
    <source>
        <strain evidence="2">MF-1</strain>
    </source>
</reference>
<name>A0A9Q3H6S2_9BASI</name>
<feature type="region of interest" description="Disordered" evidence="1">
    <location>
        <begin position="108"/>
        <end position="149"/>
    </location>
</feature>